<evidence type="ECO:0008006" key="4">
    <source>
        <dbReference type="Google" id="ProtNLM"/>
    </source>
</evidence>
<dbReference type="RefSeq" id="WP_344107457.1">
    <property type="nucleotide sequence ID" value="NZ_BAAAPC010000026.1"/>
</dbReference>
<feature type="compositionally biased region" description="Polar residues" evidence="1">
    <location>
        <begin position="1"/>
        <end position="10"/>
    </location>
</feature>
<dbReference type="InterPro" id="IPR023203">
    <property type="entry name" value="TTHA0068_sf"/>
</dbReference>
<evidence type="ECO:0000313" key="2">
    <source>
        <dbReference type="EMBL" id="GAA2013174.1"/>
    </source>
</evidence>
<dbReference type="Pfam" id="PF03745">
    <property type="entry name" value="DUF309"/>
    <property type="match status" value="1"/>
</dbReference>
<evidence type="ECO:0000256" key="1">
    <source>
        <dbReference type="SAM" id="MobiDB-lite"/>
    </source>
</evidence>
<gene>
    <name evidence="2" type="ORF">GCM10009799_46870</name>
</gene>
<protein>
    <recommendedName>
        <fullName evidence="4">DUF309 domain-containing protein</fullName>
    </recommendedName>
</protein>
<proteinExistence type="predicted"/>
<keyword evidence="3" id="KW-1185">Reference proteome</keyword>
<feature type="region of interest" description="Disordered" evidence="1">
    <location>
        <begin position="1"/>
        <end position="73"/>
    </location>
</feature>
<evidence type="ECO:0000313" key="3">
    <source>
        <dbReference type="Proteomes" id="UP001501585"/>
    </source>
</evidence>
<dbReference type="Proteomes" id="UP001501585">
    <property type="component" value="Unassembled WGS sequence"/>
</dbReference>
<dbReference type="PANTHER" id="PTHR34796">
    <property type="entry name" value="EXPRESSED PROTEIN"/>
    <property type="match status" value="1"/>
</dbReference>
<comment type="caution">
    <text evidence="2">The sequence shown here is derived from an EMBL/GenBank/DDBJ whole genome shotgun (WGS) entry which is preliminary data.</text>
</comment>
<dbReference type="Gene3D" id="1.10.3450.10">
    <property type="entry name" value="TTHA0068-like"/>
    <property type="match status" value="1"/>
</dbReference>
<accession>A0ABP5F540</accession>
<dbReference type="EMBL" id="BAAAPC010000026">
    <property type="protein sequence ID" value="GAA2013174.1"/>
    <property type="molecule type" value="Genomic_DNA"/>
</dbReference>
<reference evidence="3" key="1">
    <citation type="journal article" date="2019" name="Int. J. Syst. Evol. Microbiol.">
        <title>The Global Catalogue of Microorganisms (GCM) 10K type strain sequencing project: providing services to taxonomists for standard genome sequencing and annotation.</title>
        <authorList>
            <consortium name="The Broad Institute Genomics Platform"/>
            <consortium name="The Broad Institute Genome Sequencing Center for Infectious Disease"/>
            <person name="Wu L."/>
            <person name="Ma J."/>
        </authorList>
    </citation>
    <scope>NUCLEOTIDE SEQUENCE [LARGE SCALE GENOMIC DNA]</scope>
    <source>
        <strain evidence="3">JCM 15313</strain>
    </source>
</reference>
<name>A0ABP5F540_9ACTN</name>
<dbReference type="SUPFAM" id="SSF140663">
    <property type="entry name" value="TTHA0068-like"/>
    <property type="match status" value="1"/>
</dbReference>
<sequence length="214" mass="22210">MSGTSSTSRAGSFGSTGNTGSSGEKGPASAARDRNPQGRAQNQRPRDRFGRPLPHGSPGVPRVPDDAVYTPEDGLTEAQRLLDDGYAFHAHEVLEAVWKAAPEPERELWRGLAQIAVGLTHAQRGNRVGAERLLRRGAERVAVYGPSAPHGVDALGAAAQGRAVADGLAAWTGAAEGTHSALRDGDSDDEGDGAVIPVDTAALRLRRADPSNGA</sequence>
<dbReference type="InterPro" id="IPR005500">
    <property type="entry name" value="DUF309"/>
</dbReference>
<feature type="compositionally biased region" description="Low complexity" evidence="1">
    <location>
        <begin position="11"/>
        <end position="22"/>
    </location>
</feature>
<organism evidence="2 3">
    <name type="scientific">Nocardiopsis rhodophaea</name>
    <dbReference type="NCBI Taxonomy" id="280238"/>
    <lineage>
        <taxon>Bacteria</taxon>
        <taxon>Bacillati</taxon>
        <taxon>Actinomycetota</taxon>
        <taxon>Actinomycetes</taxon>
        <taxon>Streptosporangiales</taxon>
        <taxon>Nocardiopsidaceae</taxon>
        <taxon>Nocardiopsis</taxon>
    </lineage>
</organism>
<dbReference type="PANTHER" id="PTHR34796:SF1">
    <property type="entry name" value="EXPRESSED PROTEIN"/>
    <property type="match status" value="1"/>
</dbReference>